<dbReference type="RefSeq" id="WP_147030280.1">
    <property type="nucleotide sequence ID" value="NZ_CP042436.1"/>
</dbReference>
<name>A0A5B8URL4_9SPHI</name>
<dbReference type="PANTHER" id="PTHR33308">
    <property type="entry name" value="PEPTIDOGLYCAN HYDROLASE FLGJ"/>
    <property type="match status" value="1"/>
</dbReference>
<dbReference type="Pfam" id="PF01832">
    <property type="entry name" value="Glucosaminidase"/>
    <property type="match status" value="1"/>
</dbReference>
<feature type="domain" description="Mannosyl-glycoprotein endo-beta-N-acetylglucosamidase-like" evidence="3">
    <location>
        <begin position="16"/>
        <end position="162"/>
    </location>
</feature>
<dbReference type="Proteomes" id="UP000321479">
    <property type="component" value="Chromosome"/>
</dbReference>
<reference evidence="4 5" key="1">
    <citation type="journal article" date="2017" name="Curr. Microbiol.">
        <title>Mucilaginibacter ginsenosidivorans sp. nov., Isolated from Soil of Ginseng Field.</title>
        <authorList>
            <person name="Kim M.M."/>
            <person name="Siddiqi M.Z."/>
            <person name="Im W.T."/>
        </authorList>
    </citation>
    <scope>NUCLEOTIDE SEQUENCE [LARGE SCALE GENOMIC DNA]</scope>
    <source>
        <strain evidence="4 5">Gsoil 3017</strain>
    </source>
</reference>
<dbReference type="GO" id="GO:0004040">
    <property type="term" value="F:amidase activity"/>
    <property type="evidence" value="ECO:0007669"/>
    <property type="project" value="InterPro"/>
</dbReference>
<evidence type="ECO:0000256" key="1">
    <source>
        <dbReference type="ARBA" id="ARBA00022801"/>
    </source>
</evidence>
<sequence>MKKTILVIALLLSCIAVSAQNTSTSYIEKFKDNAIRIMHQSGIPASIVLAVAMHESGSGTSLLAQQFNNQFGVKGSGMNVLYTQKKRKLTPYKKYESVMDSFQDFARIMTERKQFSHLNQELKHYDYVGWAKGIQRSGYAASRKWAAQVLGLIKKYQLNLLDENPADQAQLAAATP</sequence>
<dbReference type="KEGG" id="mgin:FRZ54_03590"/>
<dbReference type="PANTHER" id="PTHR33308:SF9">
    <property type="entry name" value="PEPTIDOGLYCAN HYDROLASE FLGJ"/>
    <property type="match status" value="1"/>
</dbReference>
<evidence type="ECO:0000259" key="3">
    <source>
        <dbReference type="SMART" id="SM00047"/>
    </source>
</evidence>
<dbReference type="Gene3D" id="1.10.530.10">
    <property type="match status" value="1"/>
</dbReference>
<dbReference type="SMART" id="SM00047">
    <property type="entry name" value="LYZ2"/>
    <property type="match status" value="1"/>
</dbReference>
<dbReference type="AlphaFoldDB" id="A0A5B8URL4"/>
<evidence type="ECO:0000313" key="5">
    <source>
        <dbReference type="Proteomes" id="UP000321479"/>
    </source>
</evidence>
<dbReference type="InterPro" id="IPR051056">
    <property type="entry name" value="Glycosyl_Hydrolase_73"/>
</dbReference>
<feature type="signal peptide" evidence="2">
    <location>
        <begin position="1"/>
        <end position="19"/>
    </location>
</feature>
<dbReference type="OrthoDB" id="1371721at2"/>
<evidence type="ECO:0000256" key="2">
    <source>
        <dbReference type="SAM" id="SignalP"/>
    </source>
</evidence>
<protein>
    <submittedName>
        <fullName evidence="4">Hemagglutinin</fullName>
    </submittedName>
</protein>
<feature type="chain" id="PRO_5023060988" evidence="2">
    <location>
        <begin position="20"/>
        <end position="176"/>
    </location>
</feature>
<evidence type="ECO:0000313" key="4">
    <source>
        <dbReference type="EMBL" id="QEC61703.1"/>
    </source>
</evidence>
<accession>A0A5B8URL4</accession>
<keyword evidence="1" id="KW-0378">Hydrolase</keyword>
<dbReference type="InterPro" id="IPR002901">
    <property type="entry name" value="MGlyc_endo_b_GlcNAc-like_dom"/>
</dbReference>
<keyword evidence="5" id="KW-1185">Reference proteome</keyword>
<keyword evidence="2" id="KW-0732">Signal</keyword>
<organism evidence="4 5">
    <name type="scientific">Mucilaginibacter ginsenosidivorans</name>
    <dbReference type="NCBI Taxonomy" id="398053"/>
    <lineage>
        <taxon>Bacteria</taxon>
        <taxon>Pseudomonadati</taxon>
        <taxon>Bacteroidota</taxon>
        <taxon>Sphingobacteriia</taxon>
        <taxon>Sphingobacteriales</taxon>
        <taxon>Sphingobacteriaceae</taxon>
        <taxon>Mucilaginibacter</taxon>
    </lineage>
</organism>
<proteinExistence type="predicted"/>
<gene>
    <name evidence="4" type="ORF">FRZ54_03590</name>
</gene>
<dbReference type="EMBL" id="CP042436">
    <property type="protein sequence ID" value="QEC61703.1"/>
    <property type="molecule type" value="Genomic_DNA"/>
</dbReference>